<name>A0A0K2VFW4_LEPSM</name>
<sequence length="85" mass="10127">MKLIPLIIVLGKSNLFVMFIKDKLWLLQKSRIQNRGKFRINIFRIFNEVALNRGRSLPGFLIGSIMYRCIFEVMIYEIGSHYIYK</sequence>
<dbReference type="EMBL" id="HACA01031899">
    <property type="protein sequence ID" value="CDW49260.1"/>
    <property type="molecule type" value="Transcribed_RNA"/>
</dbReference>
<evidence type="ECO:0000313" key="1">
    <source>
        <dbReference type="EMBL" id="CDW49260.1"/>
    </source>
</evidence>
<organism evidence="1">
    <name type="scientific">Lepeophtheirus salmonis</name>
    <name type="common">Salmon louse</name>
    <name type="synonym">Caligus salmonis</name>
    <dbReference type="NCBI Taxonomy" id="72036"/>
    <lineage>
        <taxon>Eukaryota</taxon>
        <taxon>Metazoa</taxon>
        <taxon>Ecdysozoa</taxon>
        <taxon>Arthropoda</taxon>
        <taxon>Crustacea</taxon>
        <taxon>Multicrustacea</taxon>
        <taxon>Hexanauplia</taxon>
        <taxon>Copepoda</taxon>
        <taxon>Siphonostomatoida</taxon>
        <taxon>Caligidae</taxon>
        <taxon>Lepeophtheirus</taxon>
    </lineage>
</organism>
<dbReference type="AlphaFoldDB" id="A0A0K2VFW4"/>
<protein>
    <submittedName>
        <fullName evidence="1">Uncharacterized protein</fullName>
    </submittedName>
</protein>
<reference evidence="1" key="1">
    <citation type="submission" date="2014-05" db="EMBL/GenBank/DDBJ databases">
        <authorList>
            <person name="Chronopoulou M."/>
        </authorList>
    </citation>
    <scope>NUCLEOTIDE SEQUENCE</scope>
    <source>
        <tissue evidence="1">Whole organism</tissue>
    </source>
</reference>
<accession>A0A0K2VFW4</accession>
<proteinExistence type="predicted"/>